<dbReference type="InterPro" id="IPR007658">
    <property type="entry name" value="DUF594"/>
</dbReference>
<gene>
    <name evidence="3" type="ORF">URODEC1_LOCUS69801</name>
</gene>
<dbReference type="PANTHER" id="PTHR31325">
    <property type="entry name" value="OS01G0798800 PROTEIN-RELATED"/>
    <property type="match status" value="1"/>
</dbReference>
<reference evidence="3" key="1">
    <citation type="submission" date="2024-10" db="EMBL/GenBank/DDBJ databases">
        <authorList>
            <person name="Ryan C."/>
        </authorList>
    </citation>
    <scope>NUCLEOTIDE SEQUENCE [LARGE SCALE GENOMIC DNA]</scope>
</reference>
<feature type="transmembrane region" description="Helical" evidence="1">
    <location>
        <begin position="13"/>
        <end position="33"/>
    </location>
</feature>
<feature type="transmembrane region" description="Helical" evidence="1">
    <location>
        <begin position="114"/>
        <end position="133"/>
    </location>
</feature>
<keyword evidence="1" id="KW-0812">Transmembrane</keyword>
<keyword evidence="1" id="KW-1133">Transmembrane helix</keyword>
<proteinExistence type="predicted"/>
<name>A0ABC9BXE0_9POAL</name>
<accession>A0ABC9BXE0</accession>
<dbReference type="AlphaFoldDB" id="A0ABC9BXE0"/>
<protein>
    <recommendedName>
        <fullName evidence="2">DUF4220 domain-containing protein</fullName>
    </recommendedName>
</protein>
<evidence type="ECO:0000256" key="1">
    <source>
        <dbReference type="SAM" id="Phobius"/>
    </source>
</evidence>
<feature type="transmembrane region" description="Helical" evidence="1">
    <location>
        <begin position="139"/>
        <end position="156"/>
    </location>
</feature>
<organism evidence="3 4">
    <name type="scientific">Urochloa decumbens</name>
    <dbReference type="NCBI Taxonomy" id="240449"/>
    <lineage>
        <taxon>Eukaryota</taxon>
        <taxon>Viridiplantae</taxon>
        <taxon>Streptophyta</taxon>
        <taxon>Embryophyta</taxon>
        <taxon>Tracheophyta</taxon>
        <taxon>Spermatophyta</taxon>
        <taxon>Magnoliopsida</taxon>
        <taxon>Liliopsida</taxon>
        <taxon>Poales</taxon>
        <taxon>Poaceae</taxon>
        <taxon>PACMAD clade</taxon>
        <taxon>Panicoideae</taxon>
        <taxon>Panicodae</taxon>
        <taxon>Paniceae</taxon>
        <taxon>Melinidinae</taxon>
        <taxon>Urochloa</taxon>
    </lineage>
</organism>
<dbReference type="Pfam" id="PF13968">
    <property type="entry name" value="DUF4220"/>
    <property type="match status" value="1"/>
</dbReference>
<dbReference type="Pfam" id="PF04578">
    <property type="entry name" value="DUF594"/>
    <property type="match status" value="1"/>
</dbReference>
<feature type="transmembrane region" description="Helical" evidence="1">
    <location>
        <begin position="83"/>
        <end position="102"/>
    </location>
</feature>
<feature type="domain" description="DUF4220" evidence="2">
    <location>
        <begin position="48"/>
        <end position="352"/>
    </location>
</feature>
<dbReference type="InterPro" id="IPR025315">
    <property type="entry name" value="DUF4220"/>
</dbReference>
<dbReference type="EMBL" id="OZ075138">
    <property type="protein sequence ID" value="CAL5010025.1"/>
    <property type="molecule type" value="Genomic_DNA"/>
</dbReference>
<feature type="transmembrane region" description="Helical" evidence="1">
    <location>
        <begin position="275"/>
        <end position="296"/>
    </location>
</feature>
<sequence>MALASVVQWWEEWQLRILVLGSLGVQLYLSFGSRRKSHILPLHRFSIWIAYLSGDALAIYALAILYNRQRKLHYTSGSHDLEVLWAPILLIHLGGQMCISAHNIEDNELWRRHVLTAVSQVVVSLYVFFKSWPSSADKNLLGLAIILFMFGVFKCFDKPLALKRSSFNNIAGSFFHPAPRTKTKNRELELEEYIQEARKFMQDCPTLNSDERRAHKASLSIPSKLFVDFAYTYPERLVKFKTFWLDMEPISLELSRGVSRTFDIIYTKHSAAGDIVTLCSLYLWIVQVALSFTPIMLFHVSNKEAYRGSDIKVTFVLLYTTYFVEMSSFFTMGLEYDWHDMVAQRSLLELLAQNKRHTTLMRIVECLQCKGLLHQYFCFKSCDSARFITGFIHSHVREGWVHYIRDVESYWKFSDIRGHWTLDRNGCSGLLRESIEKPFDESVVLWHVATEFCFQHQGTSSETKVSKQISNYMLHLLFANPEMLMPGTRRSLFTDAYGELEAILRGDDVSLLDEKQLTEKIIDKMQYRQGFIHDAWVLAQELIQFGDVMKMWRVIKGVWVEMLCFSAGRCRGYLHAKSLGSGGEYLTFVSLLMSHGGLETFLERQQRIQLRILKEERVRIAKEQVEEAARNQASRTSAYDDDV</sequence>
<keyword evidence="1" id="KW-0472">Membrane</keyword>
<evidence type="ECO:0000313" key="4">
    <source>
        <dbReference type="Proteomes" id="UP001497457"/>
    </source>
</evidence>
<dbReference type="Proteomes" id="UP001497457">
    <property type="component" value="Chromosome 28b"/>
</dbReference>
<evidence type="ECO:0000313" key="3">
    <source>
        <dbReference type="EMBL" id="CAL5010025.1"/>
    </source>
</evidence>
<feature type="transmembrane region" description="Helical" evidence="1">
    <location>
        <begin position="45"/>
        <end position="63"/>
    </location>
</feature>
<keyword evidence="4" id="KW-1185">Reference proteome</keyword>
<evidence type="ECO:0000259" key="2">
    <source>
        <dbReference type="Pfam" id="PF13968"/>
    </source>
</evidence>